<organism evidence="1 2">
    <name type="scientific">Hyalomma asiaticum</name>
    <name type="common">Tick</name>
    <dbReference type="NCBI Taxonomy" id="266040"/>
    <lineage>
        <taxon>Eukaryota</taxon>
        <taxon>Metazoa</taxon>
        <taxon>Ecdysozoa</taxon>
        <taxon>Arthropoda</taxon>
        <taxon>Chelicerata</taxon>
        <taxon>Arachnida</taxon>
        <taxon>Acari</taxon>
        <taxon>Parasitiformes</taxon>
        <taxon>Ixodida</taxon>
        <taxon>Ixodoidea</taxon>
        <taxon>Ixodidae</taxon>
        <taxon>Hyalomminae</taxon>
        <taxon>Hyalomma</taxon>
    </lineage>
</organism>
<evidence type="ECO:0000313" key="1">
    <source>
        <dbReference type="EMBL" id="KAH6944876.1"/>
    </source>
</evidence>
<evidence type="ECO:0000313" key="2">
    <source>
        <dbReference type="Proteomes" id="UP000821845"/>
    </source>
</evidence>
<name>A0ACB7TF53_HYAAI</name>
<sequence length="162" mass="18583">MAQLVCERHFEPSNMANTTRYVDTKTGKEIEAKLKLVRLRPDAVPSIRPDCPAYLSTPTPGTSREAPDQRRMRREAASLEEAIKLSVETYQEEEDENRIDTFQALLNSLRRIKVSKFWILVSQHDYILFLNLTVGGAPTIRKSVKITEDLSVKLFFQDVEVD</sequence>
<dbReference type="Proteomes" id="UP000821845">
    <property type="component" value="Chromosome 1"/>
</dbReference>
<proteinExistence type="predicted"/>
<protein>
    <submittedName>
        <fullName evidence="1">Uncharacterized protein</fullName>
    </submittedName>
</protein>
<keyword evidence="2" id="KW-1185">Reference proteome</keyword>
<comment type="caution">
    <text evidence="1">The sequence shown here is derived from an EMBL/GenBank/DDBJ whole genome shotgun (WGS) entry which is preliminary data.</text>
</comment>
<reference evidence="1" key="1">
    <citation type="submission" date="2020-05" db="EMBL/GenBank/DDBJ databases">
        <title>Large-scale comparative analyses of tick genomes elucidate their genetic diversity and vector capacities.</title>
        <authorList>
            <person name="Jia N."/>
            <person name="Wang J."/>
            <person name="Shi W."/>
            <person name="Du L."/>
            <person name="Sun Y."/>
            <person name="Zhan W."/>
            <person name="Jiang J."/>
            <person name="Wang Q."/>
            <person name="Zhang B."/>
            <person name="Ji P."/>
            <person name="Sakyi L.B."/>
            <person name="Cui X."/>
            <person name="Yuan T."/>
            <person name="Jiang B."/>
            <person name="Yang W."/>
            <person name="Lam T.T.-Y."/>
            <person name="Chang Q."/>
            <person name="Ding S."/>
            <person name="Wang X."/>
            <person name="Zhu J."/>
            <person name="Ruan X."/>
            <person name="Zhao L."/>
            <person name="Wei J."/>
            <person name="Que T."/>
            <person name="Du C."/>
            <person name="Cheng J."/>
            <person name="Dai P."/>
            <person name="Han X."/>
            <person name="Huang E."/>
            <person name="Gao Y."/>
            <person name="Liu J."/>
            <person name="Shao H."/>
            <person name="Ye R."/>
            <person name="Li L."/>
            <person name="Wei W."/>
            <person name="Wang X."/>
            <person name="Wang C."/>
            <person name="Yang T."/>
            <person name="Huo Q."/>
            <person name="Li W."/>
            <person name="Guo W."/>
            <person name="Chen H."/>
            <person name="Zhou L."/>
            <person name="Ni X."/>
            <person name="Tian J."/>
            <person name="Zhou Y."/>
            <person name="Sheng Y."/>
            <person name="Liu T."/>
            <person name="Pan Y."/>
            <person name="Xia L."/>
            <person name="Li J."/>
            <person name="Zhao F."/>
            <person name="Cao W."/>
        </authorList>
    </citation>
    <scope>NUCLEOTIDE SEQUENCE</scope>
    <source>
        <strain evidence="1">Hyas-2018</strain>
    </source>
</reference>
<accession>A0ACB7TF53</accession>
<dbReference type="EMBL" id="CM023481">
    <property type="protein sequence ID" value="KAH6944876.1"/>
    <property type="molecule type" value="Genomic_DNA"/>
</dbReference>
<gene>
    <name evidence="1" type="ORF">HPB50_005905</name>
</gene>